<evidence type="ECO:0000256" key="4">
    <source>
        <dbReference type="ARBA" id="ARBA00023157"/>
    </source>
</evidence>
<sequence>MLFMIMVKMILSLLLFSLAVSANALGPCEIVGQMKWDPENCFNFYECTRDGWKLYRCQDGMVFKKDKGRCDYFMPGTQCKENLGRNGNYAQGNVLRLESCENVGQMKWDPESCFNFYECTRDGWKLYRCQDGMVFKKDKGRCDYFMPGTQCKENLGRNGNYAQGNVLRLDPCDNVGDLKPDPKYCNRFYQCTNNGWASLQCQPPTVFNPEILRCDWEKNVDCKN</sequence>
<feature type="domain" description="Chitin-binding type-2" evidence="7">
    <location>
        <begin position="97"/>
        <end position="153"/>
    </location>
</feature>
<feature type="domain" description="Chitin-binding type-2" evidence="7">
    <location>
        <begin position="25"/>
        <end position="81"/>
    </location>
</feature>
<dbReference type="SUPFAM" id="SSF57625">
    <property type="entry name" value="Invertebrate chitin-binding proteins"/>
    <property type="match status" value="3"/>
</dbReference>
<evidence type="ECO:0000313" key="9">
    <source>
        <dbReference type="Proteomes" id="UP001431783"/>
    </source>
</evidence>
<evidence type="ECO:0000313" key="8">
    <source>
        <dbReference type="EMBL" id="KAK9877551.1"/>
    </source>
</evidence>
<comment type="caution">
    <text evidence="8">The sequence shown here is derived from an EMBL/GenBank/DDBJ whole genome shotgun (WGS) entry which is preliminary data.</text>
</comment>
<feature type="signal peptide" evidence="6">
    <location>
        <begin position="1"/>
        <end position="24"/>
    </location>
</feature>
<dbReference type="GO" id="GO:0008061">
    <property type="term" value="F:chitin binding"/>
    <property type="evidence" value="ECO:0007669"/>
    <property type="project" value="UniProtKB-KW"/>
</dbReference>
<proteinExistence type="predicted"/>
<gene>
    <name evidence="8" type="ORF">WA026_018657</name>
</gene>
<organism evidence="8 9">
    <name type="scientific">Henosepilachna vigintioctopunctata</name>
    <dbReference type="NCBI Taxonomy" id="420089"/>
    <lineage>
        <taxon>Eukaryota</taxon>
        <taxon>Metazoa</taxon>
        <taxon>Ecdysozoa</taxon>
        <taxon>Arthropoda</taxon>
        <taxon>Hexapoda</taxon>
        <taxon>Insecta</taxon>
        <taxon>Pterygota</taxon>
        <taxon>Neoptera</taxon>
        <taxon>Endopterygota</taxon>
        <taxon>Coleoptera</taxon>
        <taxon>Polyphaga</taxon>
        <taxon>Cucujiformia</taxon>
        <taxon>Coccinelloidea</taxon>
        <taxon>Coccinellidae</taxon>
        <taxon>Epilachninae</taxon>
        <taxon>Epilachnini</taxon>
        <taxon>Henosepilachna</taxon>
    </lineage>
</organism>
<evidence type="ECO:0000259" key="7">
    <source>
        <dbReference type="PROSITE" id="PS50940"/>
    </source>
</evidence>
<keyword evidence="1" id="KW-0147">Chitin-binding</keyword>
<dbReference type="Gene3D" id="2.170.140.10">
    <property type="entry name" value="Chitin binding domain"/>
    <property type="match status" value="3"/>
</dbReference>
<dbReference type="GO" id="GO:0005576">
    <property type="term" value="C:extracellular region"/>
    <property type="evidence" value="ECO:0007669"/>
    <property type="project" value="InterPro"/>
</dbReference>
<evidence type="ECO:0000256" key="2">
    <source>
        <dbReference type="ARBA" id="ARBA00022729"/>
    </source>
</evidence>
<keyword evidence="9" id="KW-1185">Reference proteome</keyword>
<dbReference type="PROSITE" id="PS50940">
    <property type="entry name" value="CHIT_BIND_II"/>
    <property type="match status" value="3"/>
</dbReference>
<feature type="domain" description="Chitin-binding type-2" evidence="7">
    <location>
        <begin position="169"/>
        <end position="224"/>
    </location>
</feature>
<keyword evidence="4" id="KW-1015">Disulfide bond</keyword>
<reference evidence="8 9" key="1">
    <citation type="submission" date="2023-03" db="EMBL/GenBank/DDBJ databases">
        <title>Genome insight into feeding habits of ladybird beetles.</title>
        <authorList>
            <person name="Li H.-S."/>
            <person name="Huang Y.-H."/>
            <person name="Pang H."/>
        </authorList>
    </citation>
    <scope>NUCLEOTIDE SEQUENCE [LARGE SCALE GENOMIC DNA]</scope>
    <source>
        <strain evidence="8">SYSU_2023b</strain>
        <tissue evidence="8">Whole body</tissue>
    </source>
</reference>
<name>A0AAW1UA21_9CUCU</name>
<dbReference type="Pfam" id="PF01607">
    <property type="entry name" value="CBM_14"/>
    <property type="match status" value="3"/>
</dbReference>
<dbReference type="EMBL" id="JARQZJ010000042">
    <property type="protein sequence ID" value="KAK9877551.1"/>
    <property type="molecule type" value="Genomic_DNA"/>
</dbReference>
<dbReference type="EMBL" id="JARQZJ010000042">
    <property type="protein sequence ID" value="KAK9877550.1"/>
    <property type="molecule type" value="Genomic_DNA"/>
</dbReference>
<dbReference type="AlphaFoldDB" id="A0AAW1UA21"/>
<dbReference type="InterPro" id="IPR036508">
    <property type="entry name" value="Chitin-bd_dom_sf"/>
</dbReference>
<keyword evidence="5" id="KW-0325">Glycoprotein</keyword>
<protein>
    <recommendedName>
        <fullName evidence="7">Chitin-binding type-2 domain-containing protein</fullName>
    </recommendedName>
</protein>
<evidence type="ECO:0000256" key="1">
    <source>
        <dbReference type="ARBA" id="ARBA00022669"/>
    </source>
</evidence>
<dbReference type="PANTHER" id="PTHR23301">
    <property type="entry name" value="CHITIN BINDING PERITROPHIN-A"/>
    <property type="match status" value="1"/>
</dbReference>
<accession>A0AAW1UA21</accession>
<dbReference type="InterPro" id="IPR051940">
    <property type="entry name" value="Chitin_bind-dev_reg"/>
</dbReference>
<dbReference type="InterPro" id="IPR002557">
    <property type="entry name" value="Chitin-bd_dom"/>
</dbReference>
<dbReference type="Proteomes" id="UP001431783">
    <property type="component" value="Unassembled WGS sequence"/>
</dbReference>
<dbReference type="SMART" id="SM00494">
    <property type="entry name" value="ChtBD2"/>
    <property type="match status" value="3"/>
</dbReference>
<keyword evidence="3" id="KW-0677">Repeat</keyword>
<dbReference type="PANTHER" id="PTHR23301:SF0">
    <property type="entry name" value="CHITIN-BINDING TYPE-2 DOMAIN-CONTAINING PROTEIN-RELATED"/>
    <property type="match status" value="1"/>
</dbReference>
<feature type="chain" id="PRO_5044718024" description="Chitin-binding type-2 domain-containing protein" evidence="6">
    <location>
        <begin position="25"/>
        <end position="224"/>
    </location>
</feature>
<evidence type="ECO:0000256" key="3">
    <source>
        <dbReference type="ARBA" id="ARBA00022737"/>
    </source>
</evidence>
<evidence type="ECO:0000256" key="6">
    <source>
        <dbReference type="SAM" id="SignalP"/>
    </source>
</evidence>
<evidence type="ECO:0000256" key="5">
    <source>
        <dbReference type="ARBA" id="ARBA00023180"/>
    </source>
</evidence>
<keyword evidence="2 6" id="KW-0732">Signal</keyword>